<dbReference type="PANTHER" id="PTHR42923">
    <property type="entry name" value="PROTOPORPHYRINOGEN OXIDASE"/>
    <property type="match status" value="1"/>
</dbReference>
<comment type="function">
    <text evidence="1 11">Catalyzes the 6-electron oxidation of protoporphyrinogen-IX to form protoporphyrin-IX.</text>
</comment>
<gene>
    <name evidence="13" type="ORF">QR98_0044750</name>
</gene>
<evidence type="ECO:0000313" key="14">
    <source>
        <dbReference type="Proteomes" id="UP000616769"/>
    </source>
</evidence>
<proteinExistence type="inferred from homology"/>
<evidence type="ECO:0000256" key="1">
    <source>
        <dbReference type="ARBA" id="ARBA00002600"/>
    </source>
</evidence>
<comment type="cofactor">
    <cofactor evidence="11">
        <name>FAD</name>
        <dbReference type="ChEBI" id="CHEBI:57692"/>
    </cofactor>
    <text evidence="11">Binds 1 FAD per subunit.</text>
</comment>
<evidence type="ECO:0000256" key="4">
    <source>
        <dbReference type="ARBA" id="ARBA00012867"/>
    </source>
</evidence>
<dbReference type="Pfam" id="PF01593">
    <property type="entry name" value="Amino_oxidase"/>
    <property type="match status" value="1"/>
</dbReference>
<dbReference type="InterPro" id="IPR004572">
    <property type="entry name" value="Protoporphyrinogen_oxidase"/>
</dbReference>
<dbReference type="UniPathway" id="UPA00251">
    <property type="reaction ID" value="UER00324"/>
</dbReference>
<dbReference type="OrthoDB" id="419752at2759"/>
<evidence type="ECO:0000256" key="3">
    <source>
        <dbReference type="ARBA" id="ARBA00010551"/>
    </source>
</evidence>
<dbReference type="GO" id="GO:0004729">
    <property type="term" value="F:oxygen-dependent protoporphyrinogen oxidase activity"/>
    <property type="evidence" value="ECO:0007669"/>
    <property type="project" value="UniProtKB-UniRule"/>
</dbReference>
<dbReference type="EMBL" id="JXLN01010600">
    <property type="protein sequence ID" value="KPM06002.1"/>
    <property type="molecule type" value="Genomic_DNA"/>
</dbReference>
<comment type="similarity">
    <text evidence="3 11">Belongs to the protoporphyrinogen/coproporphyrinogen oxidase family. Protoporphyrinogen oxidase subfamily.</text>
</comment>
<evidence type="ECO:0000256" key="6">
    <source>
        <dbReference type="ARBA" id="ARBA00022827"/>
    </source>
</evidence>
<dbReference type="Pfam" id="PF13450">
    <property type="entry name" value="NAD_binding_8"/>
    <property type="match status" value="1"/>
</dbReference>
<keyword evidence="6 11" id="KW-0274">FAD</keyword>
<keyword evidence="9 11" id="KW-0627">Porphyrin biosynthesis</keyword>
<dbReference type="PANTHER" id="PTHR42923:SF3">
    <property type="entry name" value="PROTOPORPHYRINOGEN OXIDASE"/>
    <property type="match status" value="1"/>
</dbReference>
<evidence type="ECO:0000256" key="11">
    <source>
        <dbReference type="RuleBase" id="RU367069"/>
    </source>
</evidence>
<dbReference type="Proteomes" id="UP000616769">
    <property type="component" value="Unassembled WGS sequence"/>
</dbReference>
<dbReference type="SUPFAM" id="SSF51905">
    <property type="entry name" value="FAD/NAD(P)-binding domain"/>
    <property type="match status" value="1"/>
</dbReference>
<feature type="domain" description="Amine oxidase" evidence="12">
    <location>
        <begin position="121"/>
        <end position="412"/>
    </location>
</feature>
<dbReference type="Gene3D" id="3.50.50.60">
    <property type="entry name" value="FAD/NAD(P)-binding domain"/>
    <property type="match status" value="2"/>
</dbReference>
<name>A0A132A4X0_SARSC</name>
<evidence type="ECO:0000256" key="5">
    <source>
        <dbReference type="ARBA" id="ARBA00022630"/>
    </source>
</evidence>
<dbReference type="NCBIfam" id="TIGR00562">
    <property type="entry name" value="proto_IX_ox"/>
    <property type="match status" value="1"/>
</dbReference>
<comment type="subcellular location">
    <subcellularLocation>
        <location evidence="11">Mitochondrion inner membrane</location>
    </subcellularLocation>
</comment>
<evidence type="ECO:0000256" key="8">
    <source>
        <dbReference type="ARBA" id="ARBA00023133"/>
    </source>
</evidence>
<dbReference type="GO" id="GO:0006782">
    <property type="term" value="P:protoporphyrinogen IX biosynthetic process"/>
    <property type="evidence" value="ECO:0007669"/>
    <property type="project" value="UniProtKB-UniRule"/>
</dbReference>
<dbReference type="EC" id="1.3.3.4" evidence="4 11"/>
<dbReference type="GO" id="GO:0005743">
    <property type="term" value="C:mitochondrial inner membrane"/>
    <property type="evidence" value="ECO:0007669"/>
    <property type="project" value="UniProtKB-SubCell"/>
</dbReference>
<evidence type="ECO:0000256" key="9">
    <source>
        <dbReference type="ARBA" id="ARBA00023244"/>
    </source>
</evidence>
<dbReference type="InterPro" id="IPR050464">
    <property type="entry name" value="Zeta_carotene_desat/Oxidored"/>
</dbReference>
<evidence type="ECO:0000259" key="12">
    <source>
        <dbReference type="Pfam" id="PF01593"/>
    </source>
</evidence>
<keyword evidence="5 11" id="KW-0285">Flavoprotein</keyword>
<organism evidence="13 14">
    <name type="scientific">Sarcoptes scabiei</name>
    <name type="common">Itch mite</name>
    <name type="synonym">Acarus scabiei</name>
    <dbReference type="NCBI Taxonomy" id="52283"/>
    <lineage>
        <taxon>Eukaryota</taxon>
        <taxon>Metazoa</taxon>
        <taxon>Ecdysozoa</taxon>
        <taxon>Arthropoda</taxon>
        <taxon>Chelicerata</taxon>
        <taxon>Arachnida</taxon>
        <taxon>Acari</taxon>
        <taxon>Acariformes</taxon>
        <taxon>Sarcoptiformes</taxon>
        <taxon>Astigmata</taxon>
        <taxon>Psoroptidia</taxon>
        <taxon>Sarcoptoidea</taxon>
        <taxon>Sarcoptidae</taxon>
        <taxon>Sarcoptinae</taxon>
        <taxon>Sarcoptes</taxon>
    </lineage>
</organism>
<comment type="catalytic activity">
    <reaction evidence="10 11">
        <text>protoporphyrinogen IX + 3 O2 = protoporphyrin IX + 3 H2O2</text>
        <dbReference type="Rhea" id="RHEA:25576"/>
        <dbReference type="ChEBI" id="CHEBI:15379"/>
        <dbReference type="ChEBI" id="CHEBI:16240"/>
        <dbReference type="ChEBI" id="CHEBI:57306"/>
        <dbReference type="ChEBI" id="CHEBI:57307"/>
        <dbReference type="EC" id="1.3.3.4"/>
    </reaction>
</comment>
<evidence type="ECO:0000256" key="2">
    <source>
        <dbReference type="ARBA" id="ARBA00005073"/>
    </source>
</evidence>
<dbReference type="VEuPathDB" id="VectorBase:SSCA001527"/>
<accession>A0A132A4X0</accession>
<comment type="caution">
    <text evidence="13">The sequence shown here is derived from an EMBL/GenBank/DDBJ whole genome shotgun (WGS) entry which is preliminary data.</text>
</comment>
<reference evidence="13 14" key="1">
    <citation type="journal article" date="2015" name="Parasit. Vectors">
        <title>Draft genome of the scabies mite.</title>
        <authorList>
            <person name="Rider S.D.Jr."/>
            <person name="Morgan M.S."/>
            <person name="Arlian L.G."/>
        </authorList>
    </citation>
    <scope>NUCLEOTIDE SEQUENCE [LARGE SCALE GENOMIC DNA]</scope>
    <source>
        <strain evidence="13">Arlian Lab</strain>
    </source>
</reference>
<dbReference type="InterPro" id="IPR036188">
    <property type="entry name" value="FAD/NAD-bd_sf"/>
</dbReference>
<keyword evidence="8 11" id="KW-0350">Heme biosynthesis</keyword>
<sequence length="425" mass="47830">MKKSVAILGGGISGLSSAYYLLRKSLSKGLNLDRVYLLEESSRFGGWLHSKPIENVPNQTRVNQSNYFELGPRTISLNSYAGINVLALVNSLGLSAQTKSIPKQSLSFKRRYIIIDDKLRFRLLSMRSVFPSILKKEQTYGSVVRGMFAKEDIWKDLKTDSLVVESIRDKWAVFSFEKGIETLPKKLLSTLQEEFGSKIIVKPCTKVIGLRFNENGKNVVSAENDIDLEVDHIFSSIKANSLARLLPSRYGLLKQTLESIETVSMAVVCLQFDETLIPIDKGFGFLIPSSEKSDILGVTFDSCIFPKPSTQVTVMLGGCWFKQLFGSTSNVDHKHLLQISLKALDRYLQIRKQPSHSHIAIHEDCIPQYHVGHHKKLQIIENEIRDLNLSLLGSSYYGFSVPDTILSAKTKSEQWIQSELDEHSN</sequence>
<keyword evidence="7 11" id="KW-0560">Oxidoreductase</keyword>
<dbReference type="InterPro" id="IPR002937">
    <property type="entry name" value="Amino_oxidase"/>
</dbReference>
<comment type="pathway">
    <text evidence="2 11">Porphyrin-containing compound metabolism; protoporphyrin-IX biosynthesis; protoporphyrin-IX from protoporphyrinogen-IX: step 1/1.</text>
</comment>
<dbReference type="AlphaFoldDB" id="A0A132A4X0"/>
<evidence type="ECO:0000256" key="10">
    <source>
        <dbReference type="ARBA" id="ARBA00047554"/>
    </source>
</evidence>
<evidence type="ECO:0000256" key="7">
    <source>
        <dbReference type="ARBA" id="ARBA00023002"/>
    </source>
</evidence>
<dbReference type="SUPFAM" id="SSF54373">
    <property type="entry name" value="FAD-linked reductases, C-terminal domain"/>
    <property type="match status" value="1"/>
</dbReference>
<evidence type="ECO:0000313" key="13">
    <source>
        <dbReference type="EMBL" id="KPM06002.1"/>
    </source>
</evidence>
<protein>
    <recommendedName>
        <fullName evidence="4 11">Protoporphyrinogen oxidase</fullName>
        <ecNumber evidence="4 11">1.3.3.4</ecNumber>
    </recommendedName>
</protein>